<feature type="transmembrane region" description="Helical" evidence="6">
    <location>
        <begin position="240"/>
        <end position="266"/>
    </location>
</feature>
<feature type="transmembrane region" description="Helical" evidence="6">
    <location>
        <begin position="31"/>
        <end position="64"/>
    </location>
</feature>
<evidence type="ECO:0000256" key="5">
    <source>
        <dbReference type="ARBA" id="ARBA00023136"/>
    </source>
</evidence>
<evidence type="ECO:0000256" key="1">
    <source>
        <dbReference type="ARBA" id="ARBA00004651"/>
    </source>
</evidence>
<feature type="transmembrane region" description="Helical" evidence="6">
    <location>
        <begin position="84"/>
        <end position="105"/>
    </location>
</feature>
<sequence>MARFGVRLRNMFILGFKQLQDPYYQGFAAQIAFYLLLSIVPIILLVTQILGVFDISIASALSLFESYTGHKIPTIMEKLFEFSSAGYGNIIFLVIALWAGSRASFSIMRITNYTMTGGQSTGRNYFVERIRSIRTMIVTIITVVFAIVILVYGELILEMVLGLLKIDAAKYEDSIWMWLRWLIGFALYFLMISYNYYILPTEKVKFRQIIPGSIFASAGILVVTAFYAKYATSLADYDLLYGALSSVIAILIWFFLLAWVLLLGVLCNKVWADTKGGWTGYPDYYLRR</sequence>
<protein>
    <submittedName>
        <fullName evidence="7">YihY/virulence factor BrkB family protein</fullName>
    </submittedName>
</protein>
<evidence type="ECO:0000256" key="6">
    <source>
        <dbReference type="SAM" id="Phobius"/>
    </source>
</evidence>
<proteinExistence type="predicted"/>
<comment type="subcellular location">
    <subcellularLocation>
        <location evidence="1">Cell membrane</location>
        <topology evidence="1">Multi-pass membrane protein</topology>
    </subcellularLocation>
</comment>
<keyword evidence="5 6" id="KW-0472">Membrane</keyword>
<dbReference type="GO" id="GO:0005886">
    <property type="term" value="C:plasma membrane"/>
    <property type="evidence" value="ECO:0007669"/>
    <property type="project" value="UniProtKB-SubCell"/>
</dbReference>
<dbReference type="PANTHER" id="PTHR30213">
    <property type="entry name" value="INNER MEMBRANE PROTEIN YHJD"/>
    <property type="match status" value="1"/>
</dbReference>
<evidence type="ECO:0000256" key="3">
    <source>
        <dbReference type="ARBA" id="ARBA00022692"/>
    </source>
</evidence>
<dbReference type="AlphaFoldDB" id="A0A923NDZ9"/>
<accession>A0A923NDZ9</accession>
<evidence type="ECO:0000256" key="2">
    <source>
        <dbReference type="ARBA" id="ARBA00022475"/>
    </source>
</evidence>
<evidence type="ECO:0000313" key="8">
    <source>
        <dbReference type="Proteomes" id="UP000644115"/>
    </source>
</evidence>
<dbReference type="PIRSF" id="PIRSF035875">
    <property type="entry name" value="RNase_BN"/>
    <property type="match status" value="1"/>
</dbReference>
<dbReference type="Pfam" id="PF03631">
    <property type="entry name" value="Virul_fac_BrkB"/>
    <property type="match status" value="1"/>
</dbReference>
<feature type="transmembrane region" description="Helical" evidence="6">
    <location>
        <begin position="209"/>
        <end position="228"/>
    </location>
</feature>
<feature type="transmembrane region" description="Helical" evidence="6">
    <location>
        <begin position="133"/>
        <end position="155"/>
    </location>
</feature>
<evidence type="ECO:0000313" key="7">
    <source>
        <dbReference type="EMBL" id="MBC5999386.1"/>
    </source>
</evidence>
<organism evidence="7 8">
    <name type="scientific">Lentihominibacter faecis</name>
    <dbReference type="NCBI Taxonomy" id="2764712"/>
    <lineage>
        <taxon>Bacteria</taxon>
        <taxon>Bacillati</taxon>
        <taxon>Bacillota</taxon>
        <taxon>Clostridia</taxon>
        <taxon>Peptostreptococcales</taxon>
        <taxon>Anaerovoracaceae</taxon>
        <taxon>Lentihominibacter</taxon>
    </lineage>
</organism>
<dbReference type="PANTHER" id="PTHR30213:SF0">
    <property type="entry name" value="UPF0761 MEMBRANE PROTEIN YIHY"/>
    <property type="match status" value="1"/>
</dbReference>
<evidence type="ECO:0000256" key="4">
    <source>
        <dbReference type="ARBA" id="ARBA00022989"/>
    </source>
</evidence>
<keyword evidence="2" id="KW-1003">Cell membrane</keyword>
<reference evidence="7" key="1">
    <citation type="submission" date="2020-08" db="EMBL/GenBank/DDBJ databases">
        <authorList>
            <person name="Liu C."/>
            <person name="Sun Q."/>
        </authorList>
    </citation>
    <scope>NUCLEOTIDE SEQUENCE</scope>
    <source>
        <strain evidence="7">BX16</strain>
    </source>
</reference>
<keyword evidence="8" id="KW-1185">Reference proteome</keyword>
<comment type="caution">
    <text evidence="7">The sequence shown here is derived from an EMBL/GenBank/DDBJ whole genome shotgun (WGS) entry which is preliminary data.</text>
</comment>
<dbReference type="InterPro" id="IPR017039">
    <property type="entry name" value="Virul_fac_BrkB"/>
</dbReference>
<gene>
    <name evidence="7" type="ORF">H8876_05175</name>
</gene>
<dbReference type="RefSeq" id="WP_177265449.1">
    <property type="nucleotide sequence ID" value="NZ_JACRWC010000064.1"/>
</dbReference>
<dbReference type="Proteomes" id="UP000644115">
    <property type="component" value="Unassembled WGS sequence"/>
</dbReference>
<dbReference type="EMBL" id="JACRWC010000064">
    <property type="protein sequence ID" value="MBC5999386.1"/>
    <property type="molecule type" value="Genomic_DNA"/>
</dbReference>
<name>A0A923NDZ9_9FIRM</name>
<keyword evidence="3 6" id="KW-0812">Transmembrane</keyword>
<keyword evidence="4 6" id="KW-1133">Transmembrane helix</keyword>
<feature type="transmembrane region" description="Helical" evidence="6">
    <location>
        <begin position="175"/>
        <end position="197"/>
    </location>
</feature>